<dbReference type="EMBL" id="ABDG02000021">
    <property type="protein sequence ID" value="EHK46973.1"/>
    <property type="molecule type" value="Genomic_DNA"/>
</dbReference>
<feature type="compositionally biased region" description="Low complexity" evidence="1">
    <location>
        <begin position="1"/>
        <end position="35"/>
    </location>
</feature>
<dbReference type="GeneID" id="25782678"/>
<proteinExistence type="predicted"/>
<sequence>MNPISSNPVSSNPVSSNPVSSNPVSSNPVSSNPISTTRGDDDSQENDAPFVNALPRPGTAQRQPVASTAYQLGPRIRQTKKYLDFAIYEDETVHPIPQSRREYYGSNLPALADIFSGRKYSYAPHNVWHRGLYNLIHGASMTEMILIPPTLEHDSGETLCHLPWEDGTDVEDSEEARLVMVRDEPRAQLIKTTFERLGIQNLTVEKYRLNVHFTPRREDMHVIYRRNFTEN</sequence>
<evidence type="ECO:0000313" key="3">
    <source>
        <dbReference type="Proteomes" id="UP000005426"/>
    </source>
</evidence>
<keyword evidence="3" id="KW-1185">Reference proteome</keyword>
<comment type="caution">
    <text evidence="2">The sequence shown here is derived from an EMBL/GenBank/DDBJ whole genome shotgun (WGS) entry which is preliminary data.</text>
</comment>
<protein>
    <submittedName>
        <fullName evidence="2">Uncharacterized protein</fullName>
    </submittedName>
</protein>
<accession>G9NR03</accession>
<dbReference type="Proteomes" id="UP000005426">
    <property type="component" value="Unassembled WGS sequence"/>
</dbReference>
<dbReference type="AlphaFoldDB" id="G9NR03"/>
<name>G9NR03_HYPAI</name>
<dbReference type="HOGENOM" id="CLU_1199962_0_0_1"/>
<gene>
    <name evidence="2" type="ORF">TRIATDRAFT_306707</name>
</gene>
<evidence type="ECO:0000313" key="2">
    <source>
        <dbReference type="EMBL" id="EHK46973.1"/>
    </source>
</evidence>
<evidence type="ECO:0000256" key="1">
    <source>
        <dbReference type="SAM" id="MobiDB-lite"/>
    </source>
</evidence>
<dbReference type="KEGG" id="tatv:25782678"/>
<organism evidence="2 3">
    <name type="scientific">Hypocrea atroviridis (strain ATCC 20476 / IMI 206040)</name>
    <name type="common">Trichoderma atroviride</name>
    <dbReference type="NCBI Taxonomy" id="452589"/>
    <lineage>
        <taxon>Eukaryota</taxon>
        <taxon>Fungi</taxon>
        <taxon>Dikarya</taxon>
        <taxon>Ascomycota</taxon>
        <taxon>Pezizomycotina</taxon>
        <taxon>Sordariomycetes</taxon>
        <taxon>Hypocreomycetidae</taxon>
        <taxon>Hypocreales</taxon>
        <taxon>Hypocreaceae</taxon>
        <taxon>Trichoderma</taxon>
    </lineage>
</organism>
<reference evidence="2 3" key="1">
    <citation type="journal article" date="2011" name="Genome Biol.">
        <title>Comparative genome sequence analysis underscores mycoparasitism as the ancestral life style of Trichoderma.</title>
        <authorList>
            <person name="Kubicek C.P."/>
            <person name="Herrera-Estrella A."/>
            <person name="Seidl-Seiboth V."/>
            <person name="Martinez D.A."/>
            <person name="Druzhinina I.S."/>
            <person name="Thon M."/>
            <person name="Zeilinger S."/>
            <person name="Casas-Flores S."/>
            <person name="Horwitz B.A."/>
            <person name="Mukherjee P.K."/>
            <person name="Mukherjee M."/>
            <person name="Kredics L."/>
            <person name="Alcaraz L.D."/>
            <person name="Aerts A."/>
            <person name="Antal Z."/>
            <person name="Atanasova L."/>
            <person name="Cervantes-Badillo M.G."/>
            <person name="Challacombe J."/>
            <person name="Chertkov O."/>
            <person name="McCluskey K."/>
            <person name="Coulpier F."/>
            <person name="Deshpande N."/>
            <person name="von Doehren H."/>
            <person name="Ebbole D.J."/>
            <person name="Esquivel-Naranjo E.U."/>
            <person name="Fekete E."/>
            <person name="Flipphi M."/>
            <person name="Glaser F."/>
            <person name="Gomez-Rodriguez E.Y."/>
            <person name="Gruber S."/>
            <person name="Han C."/>
            <person name="Henrissat B."/>
            <person name="Hermosa R."/>
            <person name="Hernandez-Onate M."/>
            <person name="Karaffa L."/>
            <person name="Kosti I."/>
            <person name="Le Crom S."/>
            <person name="Lindquist E."/>
            <person name="Lucas S."/>
            <person name="Luebeck M."/>
            <person name="Luebeck P.S."/>
            <person name="Margeot A."/>
            <person name="Metz B."/>
            <person name="Misra M."/>
            <person name="Nevalainen H."/>
            <person name="Omann M."/>
            <person name="Packer N."/>
            <person name="Perrone G."/>
            <person name="Uresti-Rivera E.E."/>
            <person name="Salamov A."/>
            <person name="Schmoll M."/>
            <person name="Seiboth B."/>
            <person name="Shapiro H."/>
            <person name="Sukno S."/>
            <person name="Tamayo-Ramos J.A."/>
            <person name="Tisch D."/>
            <person name="Wiest A."/>
            <person name="Wilkinson H.H."/>
            <person name="Zhang M."/>
            <person name="Coutinho P.M."/>
            <person name="Kenerley C.M."/>
            <person name="Monte E."/>
            <person name="Baker S.E."/>
            <person name="Grigoriev I.V."/>
        </authorList>
    </citation>
    <scope>NUCLEOTIDE SEQUENCE [LARGE SCALE GENOMIC DNA]</scope>
    <source>
        <strain evidence="3">ATCC 20476 / IMI 206040</strain>
    </source>
</reference>
<feature type="region of interest" description="Disordered" evidence="1">
    <location>
        <begin position="1"/>
        <end position="68"/>
    </location>
</feature>
<dbReference type="OrthoDB" id="4899939at2759"/>